<gene>
    <name evidence="3" type="ORF">CWE13_01395</name>
</gene>
<accession>A0A432WYP0</accession>
<dbReference type="GO" id="GO:0033745">
    <property type="term" value="F:L-methionine-(R)-S-oxide reductase activity"/>
    <property type="evidence" value="ECO:0007669"/>
    <property type="project" value="TreeGrafter"/>
</dbReference>
<evidence type="ECO:0000256" key="1">
    <source>
        <dbReference type="ARBA" id="ARBA00038454"/>
    </source>
</evidence>
<evidence type="ECO:0000313" key="4">
    <source>
        <dbReference type="Proteomes" id="UP000286934"/>
    </source>
</evidence>
<comment type="similarity">
    <text evidence="1">Belongs to the free Met sulfoxide reductase family.</text>
</comment>
<dbReference type="Proteomes" id="UP000286934">
    <property type="component" value="Unassembled WGS sequence"/>
</dbReference>
<dbReference type="PANTHER" id="PTHR21021">
    <property type="entry name" value="GAF/PUTATIVE CYTOSKELETAL PROTEIN"/>
    <property type="match status" value="1"/>
</dbReference>
<dbReference type="AlphaFoldDB" id="A0A432WYP0"/>
<reference evidence="4" key="1">
    <citation type="journal article" date="2018" name="Front. Microbiol.">
        <title>Genome-Based Analysis Reveals the Taxonomy and Diversity of the Family Idiomarinaceae.</title>
        <authorList>
            <person name="Liu Y."/>
            <person name="Lai Q."/>
            <person name="Shao Z."/>
        </authorList>
    </citation>
    <scope>NUCLEOTIDE SEQUENCE [LARGE SCALE GENOMIC DNA]</scope>
    <source>
        <strain evidence="4">AIS</strain>
    </source>
</reference>
<evidence type="ECO:0000259" key="2">
    <source>
        <dbReference type="Pfam" id="PF01590"/>
    </source>
</evidence>
<sequence>MAGEPNLIANLANISAVLFDQLDNLNWLGFYLAEGEELVLGPFQGKVACVRIPFGKGVCGTAASSQTIQRIADVHEFPGHIACDAASNSEIVLPIVVDGKTVAVLDIDSPITNRFTDIDEAGLAALLPLLASLNW</sequence>
<dbReference type="Gene3D" id="3.30.450.40">
    <property type="match status" value="1"/>
</dbReference>
<keyword evidence="4" id="KW-1185">Reference proteome</keyword>
<dbReference type="InterPro" id="IPR029016">
    <property type="entry name" value="GAF-like_dom_sf"/>
</dbReference>
<dbReference type="EMBL" id="PIPP01000001">
    <property type="protein sequence ID" value="RUO38837.1"/>
    <property type="molecule type" value="Genomic_DNA"/>
</dbReference>
<feature type="domain" description="GAF" evidence="2">
    <location>
        <begin position="27"/>
        <end position="126"/>
    </location>
</feature>
<proteinExistence type="inferred from homology"/>
<dbReference type="InterPro" id="IPR000614">
    <property type="entry name" value="FRMsr_CS"/>
</dbReference>
<dbReference type="InterPro" id="IPR051330">
    <property type="entry name" value="Phosphatase_reg/MetRdx"/>
</dbReference>
<dbReference type="InterPro" id="IPR003018">
    <property type="entry name" value="GAF"/>
</dbReference>
<comment type="caution">
    <text evidence="3">The sequence shown here is derived from an EMBL/GenBank/DDBJ whole genome shotgun (WGS) entry which is preliminary data.</text>
</comment>
<evidence type="ECO:0000313" key="3">
    <source>
        <dbReference type="EMBL" id="RUO38837.1"/>
    </source>
</evidence>
<name>A0A432WYP0_9GAMM</name>
<dbReference type="SUPFAM" id="SSF55781">
    <property type="entry name" value="GAF domain-like"/>
    <property type="match status" value="1"/>
</dbReference>
<organism evidence="3 4">
    <name type="scientific">Aliidiomarina shirensis</name>
    <dbReference type="NCBI Taxonomy" id="1048642"/>
    <lineage>
        <taxon>Bacteria</taxon>
        <taxon>Pseudomonadati</taxon>
        <taxon>Pseudomonadota</taxon>
        <taxon>Gammaproteobacteria</taxon>
        <taxon>Alteromonadales</taxon>
        <taxon>Idiomarinaceae</taxon>
        <taxon>Aliidiomarina</taxon>
    </lineage>
</organism>
<protein>
    <submittedName>
        <fullName evidence="3">GAF domain-containing protein</fullName>
    </submittedName>
</protein>
<dbReference type="PROSITE" id="PS01320">
    <property type="entry name" value="UPF0067"/>
    <property type="match status" value="1"/>
</dbReference>
<dbReference type="GO" id="GO:0005829">
    <property type="term" value="C:cytosol"/>
    <property type="evidence" value="ECO:0007669"/>
    <property type="project" value="TreeGrafter"/>
</dbReference>
<dbReference type="OrthoDB" id="9796252at2"/>
<dbReference type="PANTHER" id="PTHR21021:SF15">
    <property type="entry name" value="FREE METHIONINE-R-SULFOXIDE REDUCTASE"/>
    <property type="match status" value="1"/>
</dbReference>
<dbReference type="FunFam" id="3.30.450.40:FF:000008">
    <property type="entry name" value="GAF domain-containing proteins"/>
    <property type="match status" value="1"/>
</dbReference>
<dbReference type="Pfam" id="PF01590">
    <property type="entry name" value="GAF"/>
    <property type="match status" value="1"/>
</dbReference>